<feature type="compositionally biased region" description="Pro residues" evidence="2">
    <location>
        <begin position="307"/>
        <end position="316"/>
    </location>
</feature>
<evidence type="ECO:0000256" key="1">
    <source>
        <dbReference type="SAM" id="Coils"/>
    </source>
</evidence>
<dbReference type="RefSeq" id="WP_121171476.1">
    <property type="nucleotide sequence ID" value="NZ_RBIN01000002.1"/>
</dbReference>
<dbReference type="Proteomes" id="UP000281975">
    <property type="component" value="Unassembled WGS sequence"/>
</dbReference>
<dbReference type="EMBL" id="RBIN01000002">
    <property type="protein sequence ID" value="RKR06796.1"/>
    <property type="molecule type" value="Genomic_DNA"/>
</dbReference>
<organism evidence="4 5">
    <name type="scientific">Kushneria sinocarnis</name>
    <dbReference type="NCBI Taxonomy" id="595502"/>
    <lineage>
        <taxon>Bacteria</taxon>
        <taxon>Pseudomonadati</taxon>
        <taxon>Pseudomonadota</taxon>
        <taxon>Gammaproteobacteria</taxon>
        <taxon>Oceanospirillales</taxon>
        <taxon>Halomonadaceae</taxon>
        <taxon>Kushneria</taxon>
    </lineage>
</organism>
<protein>
    <recommendedName>
        <fullName evidence="6">LTXXQ motif family protein</fullName>
    </recommendedName>
</protein>
<feature type="signal peptide" evidence="3">
    <location>
        <begin position="1"/>
        <end position="24"/>
    </location>
</feature>
<keyword evidence="1" id="KW-0175">Coiled coil</keyword>
<accession>A0A420WZM1</accession>
<evidence type="ECO:0000256" key="3">
    <source>
        <dbReference type="SAM" id="SignalP"/>
    </source>
</evidence>
<dbReference type="AlphaFoldDB" id="A0A420WZM1"/>
<feature type="region of interest" description="Disordered" evidence="2">
    <location>
        <begin position="240"/>
        <end position="264"/>
    </location>
</feature>
<dbReference type="OrthoDB" id="6167561at2"/>
<feature type="region of interest" description="Disordered" evidence="2">
    <location>
        <begin position="289"/>
        <end position="324"/>
    </location>
</feature>
<feature type="coiled-coil region" evidence="1">
    <location>
        <begin position="131"/>
        <end position="158"/>
    </location>
</feature>
<keyword evidence="3" id="KW-0732">Signal</keyword>
<reference evidence="4 5" key="1">
    <citation type="submission" date="2018-10" db="EMBL/GenBank/DDBJ databases">
        <title>Genomic Encyclopedia of Type Strains, Phase IV (KMG-IV): sequencing the most valuable type-strain genomes for metagenomic binning, comparative biology and taxonomic classification.</title>
        <authorList>
            <person name="Goeker M."/>
        </authorList>
    </citation>
    <scope>NUCLEOTIDE SEQUENCE [LARGE SCALE GENOMIC DNA]</scope>
    <source>
        <strain evidence="4 5">DSM 23229</strain>
    </source>
</reference>
<gene>
    <name evidence="4" type="ORF">C7446_0794</name>
</gene>
<sequence length="324" mass="36703">MKKLLLAAAMTTAVTATLSPLALAHDSTASADKSRARDTIYASWSLNDQQRAQLASADRTFQQRLQQLKSDNDDQTDRAAFRKAAQMHHEALAEVLDQAQLRVLEALHQRRHAGRMKGELRRALIASWHLNDDQQQALKQARERMQQDLAELRRQQFDSRADKRAAFEKIRQAQHERMAKVLDSRQLKVWAMMRHVELRGPKGNPPLAGARALVESWHLDREKQQAFDQATRDFFEQLHELKRPPHSTAGRPSQGDRQQHRQAMKDAIEHYRDRLDDLLSPAQLAALEVFAPPHHSGRGGPHGPGMSPRPPAPRDPQPSAADPS</sequence>
<evidence type="ECO:0000313" key="5">
    <source>
        <dbReference type="Proteomes" id="UP000281975"/>
    </source>
</evidence>
<proteinExistence type="predicted"/>
<evidence type="ECO:0000313" key="4">
    <source>
        <dbReference type="EMBL" id="RKR06796.1"/>
    </source>
</evidence>
<comment type="caution">
    <text evidence="4">The sequence shown here is derived from an EMBL/GenBank/DDBJ whole genome shotgun (WGS) entry which is preliminary data.</text>
</comment>
<feature type="chain" id="PRO_5019174759" description="LTXXQ motif family protein" evidence="3">
    <location>
        <begin position="25"/>
        <end position="324"/>
    </location>
</feature>
<evidence type="ECO:0000256" key="2">
    <source>
        <dbReference type="SAM" id="MobiDB-lite"/>
    </source>
</evidence>
<name>A0A420WZM1_9GAMM</name>
<keyword evidence="5" id="KW-1185">Reference proteome</keyword>
<evidence type="ECO:0008006" key="6">
    <source>
        <dbReference type="Google" id="ProtNLM"/>
    </source>
</evidence>